<dbReference type="GO" id="GO:0016829">
    <property type="term" value="F:lyase activity"/>
    <property type="evidence" value="ECO:0007669"/>
    <property type="project" value="UniProtKB-KW"/>
</dbReference>
<dbReference type="PANTHER" id="PTHR45968:SF2">
    <property type="entry name" value="(R)-MANDELONITRILE LYASE-LIKE"/>
    <property type="match status" value="1"/>
</dbReference>
<dbReference type="Gene3D" id="3.50.50.60">
    <property type="entry name" value="FAD/NAD(P)-binding domain"/>
    <property type="match status" value="1"/>
</dbReference>
<keyword evidence="2 5" id="KW-0732">Signal</keyword>
<evidence type="ECO:0000313" key="8">
    <source>
        <dbReference type="Proteomes" id="UP001180020"/>
    </source>
</evidence>
<comment type="caution">
    <text evidence="7">The sequence shown here is derived from an EMBL/GenBank/DDBJ whole genome shotgun (WGS) entry which is preliminary data.</text>
</comment>
<proteinExistence type="inferred from homology"/>
<dbReference type="Gene3D" id="3.30.410.40">
    <property type="match status" value="1"/>
</dbReference>
<feature type="binding site" evidence="3">
    <location>
        <begin position="537"/>
        <end position="538"/>
    </location>
    <ligand>
        <name>FAD</name>
        <dbReference type="ChEBI" id="CHEBI:57692"/>
    </ligand>
</feature>
<dbReference type="PIRSF" id="PIRSF000137">
    <property type="entry name" value="Alcohol_oxidase"/>
    <property type="match status" value="1"/>
</dbReference>
<dbReference type="Pfam" id="PF05199">
    <property type="entry name" value="GMC_oxred_C"/>
    <property type="match status" value="1"/>
</dbReference>
<feature type="binding site" evidence="3">
    <location>
        <begin position="75"/>
        <end position="76"/>
    </location>
    <ligand>
        <name>FAD</name>
        <dbReference type="ChEBI" id="CHEBI:57692"/>
    </ligand>
</feature>
<dbReference type="Proteomes" id="UP001180020">
    <property type="component" value="Unassembled WGS sequence"/>
</dbReference>
<dbReference type="InterPro" id="IPR007867">
    <property type="entry name" value="GMC_OxRtase_C"/>
</dbReference>
<dbReference type="InterPro" id="IPR036188">
    <property type="entry name" value="FAD/NAD-bd_sf"/>
</dbReference>
<name>A0AAV9FB12_ACOCL</name>
<dbReference type="PANTHER" id="PTHR45968">
    <property type="entry name" value="OSJNBA0019K04.7 PROTEIN"/>
    <property type="match status" value="1"/>
</dbReference>
<dbReference type="GO" id="GO:0016614">
    <property type="term" value="F:oxidoreductase activity, acting on CH-OH group of donors"/>
    <property type="evidence" value="ECO:0007669"/>
    <property type="project" value="InterPro"/>
</dbReference>
<evidence type="ECO:0000256" key="3">
    <source>
        <dbReference type="PIRSR" id="PIRSR000137-2"/>
    </source>
</evidence>
<keyword evidence="7" id="KW-0456">Lyase</keyword>
<keyword evidence="3" id="KW-0274">FAD</keyword>
<feature type="binding site" evidence="3">
    <location>
        <begin position="497"/>
        <end position="498"/>
    </location>
    <ligand>
        <name>FAD</name>
        <dbReference type="ChEBI" id="CHEBI:57692"/>
    </ligand>
</feature>
<dbReference type="SUPFAM" id="SSF51905">
    <property type="entry name" value="FAD/NAD(P)-binding domain"/>
    <property type="match status" value="1"/>
</dbReference>
<dbReference type="SUPFAM" id="SSF54373">
    <property type="entry name" value="FAD-linked reductases, C-terminal domain"/>
    <property type="match status" value="1"/>
</dbReference>
<dbReference type="InterPro" id="IPR051871">
    <property type="entry name" value="GMC_Oxidoreductase-Related"/>
</dbReference>
<dbReference type="AlphaFoldDB" id="A0AAV9FB12"/>
<comment type="cofactor">
    <cofactor evidence="3">
        <name>FAD</name>
        <dbReference type="ChEBI" id="CHEBI:57692"/>
    </cofactor>
</comment>
<keyword evidence="3" id="KW-0285">Flavoprotein</keyword>
<organism evidence="7 8">
    <name type="scientific">Acorus calamus</name>
    <name type="common">Sweet flag</name>
    <dbReference type="NCBI Taxonomy" id="4465"/>
    <lineage>
        <taxon>Eukaryota</taxon>
        <taxon>Viridiplantae</taxon>
        <taxon>Streptophyta</taxon>
        <taxon>Embryophyta</taxon>
        <taxon>Tracheophyta</taxon>
        <taxon>Spermatophyta</taxon>
        <taxon>Magnoliopsida</taxon>
        <taxon>Liliopsida</taxon>
        <taxon>Acoraceae</taxon>
        <taxon>Acorus</taxon>
    </lineage>
</organism>
<reference evidence="7" key="2">
    <citation type="submission" date="2023-06" db="EMBL/GenBank/DDBJ databases">
        <authorList>
            <person name="Ma L."/>
            <person name="Liu K.-W."/>
            <person name="Li Z."/>
            <person name="Hsiao Y.-Y."/>
            <person name="Qi Y."/>
            <person name="Fu T."/>
            <person name="Tang G."/>
            <person name="Zhang D."/>
            <person name="Sun W.-H."/>
            <person name="Liu D.-K."/>
            <person name="Li Y."/>
            <person name="Chen G.-Z."/>
            <person name="Liu X.-D."/>
            <person name="Liao X.-Y."/>
            <person name="Jiang Y.-T."/>
            <person name="Yu X."/>
            <person name="Hao Y."/>
            <person name="Huang J."/>
            <person name="Zhao X.-W."/>
            <person name="Ke S."/>
            <person name="Chen Y.-Y."/>
            <person name="Wu W.-L."/>
            <person name="Hsu J.-L."/>
            <person name="Lin Y.-F."/>
            <person name="Huang M.-D."/>
            <person name="Li C.-Y."/>
            <person name="Huang L."/>
            <person name="Wang Z.-W."/>
            <person name="Zhao X."/>
            <person name="Zhong W.-Y."/>
            <person name="Peng D.-H."/>
            <person name="Ahmad S."/>
            <person name="Lan S."/>
            <person name="Zhang J.-S."/>
            <person name="Tsai W.-C."/>
            <person name="Van De Peer Y."/>
            <person name="Liu Z.-J."/>
        </authorList>
    </citation>
    <scope>NUCLEOTIDE SEQUENCE</scope>
    <source>
        <strain evidence="7">CP</strain>
        <tissue evidence="7">Leaves</tissue>
    </source>
</reference>
<evidence type="ECO:0000256" key="1">
    <source>
        <dbReference type="ARBA" id="ARBA00010790"/>
    </source>
</evidence>
<evidence type="ECO:0000313" key="7">
    <source>
        <dbReference type="EMBL" id="KAK1323095.1"/>
    </source>
</evidence>
<feature type="binding site" evidence="3">
    <location>
        <position position="122"/>
    </location>
    <ligand>
        <name>FAD</name>
        <dbReference type="ChEBI" id="CHEBI:57692"/>
    </ligand>
</feature>
<dbReference type="Pfam" id="PF00732">
    <property type="entry name" value="GMC_oxred_N"/>
    <property type="match status" value="1"/>
</dbReference>
<feature type="binding site" evidence="3">
    <location>
        <position position="526"/>
    </location>
    <ligand>
        <name>FAD</name>
        <dbReference type="ChEBI" id="CHEBI:57692"/>
    </ligand>
</feature>
<comment type="similarity">
    <text evidence="1">Belongs to the GMC oxidoreductase family.</text>
</comment>
<dbReference type="InterPro" id="IPR012132">
    <property type="entry name" value="GMC_OxRdtase"/>
</dbReference>
<evidence type="ECO:0000256" key="4">
    <source>
        <dbReference type="PIRSR" id="PIRSR000137-3"/>
    </source>
</evidence>
<dbReference type="PROSITE" id="PS00624">
    <property type="entry name" value="GMC_OXRED_2"/>
    <property type="match status" value="1"/>
</dbReference>
<dbReference type="InterPro" id="IPR000172">
    <property type="entry name" value="GMC_OxRdtase_N"/>
</dbReference>
<feature type="disulfide bond" evidence="4">
    <location>
        <begin position="433"/>
        <end position="489"/>
    </location>
</feature>
<sequence length="565" mass="61376">MTKPTLPLLLLLLLLLLRLTQASTRGGLPKYMNFTFDATEFPSEAEYDYIIVGGGTAGCPLAATLSSRHHVLVLERGGSPHEYPNLQTQEGFLRTLSETDAQDSPAESFTSEDGVPNARGRVLGGSSSINAGFYSRADPEFYVSGSPGVKWEMGLVNRSFEWVEKVVAFRPVIKNWQSAVRDALLEADVTPYNGFTFDHAVGTKIGGSTFDEDGQRHTAADLLGFAHAENIRVALRATAERVLFNAVDGNDYDGLNSKKPKAIGVIYRDRAGRIHHAMTRSPNGEVILSAGALGSPQLLLLSGIGPRPYLSSQGIPVVHHNQYVGELLSDNPRNGVSILSPTPLDHSLIQVVGITGSATYIEAASNIVPFTQLFPSPFLRPLSAPVYLPVATLIEKIANPLSVGSLRLDPMDPMSGPRVRFNYFSSSTDLARCVAGVRKVGEVLLLGRSMDEFKFENWPTGRGGLKDFRYVGPALPGNMSDDGAVEEFCRSTKSTIWHYHGGCVAGRVVDGEYRVIGVDGLRVIDGSVLLRSPGTNPQATLMMMGRYVGQMLIREGRSRRIRDGW</sequence>
<feature type="signal peptide" evidence="5">
    <location>
        <begin position="1"/>
        <end position="22"/>
    </location>
</feature>
<evidence type="ECO:0000256" key="5">
    <source>
        <dbReference type="SAM" id="SignalP"/>
    </source>
</evidence>
<keyword evidence="4" id="KW-1015">Disulfide bond</keyword>
<keyword evidence="8" id="KW-1185">Reference proteome</keyword>
<feature type="domain" description="Glucose-methanol-choline oxidoreductase N-terminal" evidence="6">
    <location>
        <begin position="291"/>
        <end position="305"/>
    </location>
</feature>
<gene>
    <name evidence="7" type="ORF">QJS10_CPA02g01464</name>
</gene>
<dbReference type="EMBL" id="JAUJYO010000002">
    <property type="protein sequence ID" value="KAK1323095.1"/>
    <property type="molecule type" value="Genomic_DNA"/>
</dbReference>
<evidence type="ECO:0000256" key="2">
    <source>
        <dbReference type="ARBA" id="ARBA00022729"/>
    </source>
</evidence>
<dbReference type="GO" id="GO:0050660">
    <property type="term" value="F:flavin adenine dinucleotide binding"/>
    <property type="evidence" value="ECO:0007669"/>
    <property type="project" value="InterPro"/>
</dbReference>
<protein>
    <submittedName>
        <fullName evidence="7">(R)-mandelonitrile lyase-like</fullName>
    </submittedName>
</protein>
<feature type="chain" id="PRO_5043765369" evidence="5">
    <location>
        <begin position="23"/>
        <end position="565"/>
    </location>
</feature>
<accession>A0AAV9FB12</accession>
<reference evidence="7" key="1">
    <citation type="journal article" date="2023" name="Nat. Commun.">
        <title>Diploid and tetraploid genomes of Acorus and the evolution of monocots.</title>
        <authorList>
            <person name="Ma L."/>
            <person name="Liu K.W."/>
            <person name="Li Z."/>
            <person name="Hsiao Y.Y."/>
            <person name="Qi Y."/>
            <person name="Fu T."/>
            <person name="Tang G.D."/>
            <person name="Zhang D."/>
            <person name="Sun W.H."/>
            <person name="Liu D.K."/>
            <person name="Li Y."/>
            <person name="Chen G.Z."/>
            <person name="Liu X.D."/>
            <person name="Liao X.Y."/>
            <person name="Jiang Y.T."/>
            <person name="Yu X."/>
            <person name="Hao Y."/>
            <person name="Huang J."/>
            <person name="Zhao X.W."/>
            <person name="Ke S."/>
            <person name="Chen Y.Y."/>
            <person name="Wu W.L."/>
            <person name="Hsu J.L."/>
            <person name="Lin Y.F."/>
            <person name="Huang M.D."/>
            <person name="Li C.Y."/>
            <person name="Huang L."/>
            <person name="Wang Z.W."/>
            <person name="Zhao X."/>
            <person name="Zhong W.Y."/>
            <person name="Peng D.H."/>
            <person name="Ahmad S."/>
            <person name="Lan S."/>
            <person name="Zhang J.S."/>
            <person name="Tsai W.C."/>
            <person name="Van de Peer Y."/>
            <person name="Liu Z.J."/>
        </authorList>
    </citation>
    <scope>NUCLEOTIDE SEQUENCE</scope>
    <source>
        <strain evidence="7">CP</strain>
    </source>
</reference>
<evidence type="ECO:0000259" key="6">
    <source>
        <dbReference type="PROSITE" id="PS00624"/>
    </source>
</evidence>